<dbReference type="PRINTS" id="PR00598">
    <property type="entry name" value="HTHMARR"/>
</dbReference>
<evidence type="ECO:0000256" key="1">
    <source>
        <dbReference type="ARBA" id="ARBA00023015"/>
    </source>
</evidence>
<evidence type="ECO:0000259" key="4">
    <source>
        <dbReference type="PROSITE" id="PS50995"/>
    </source>
</evidence>
<dbReference type="InterPro" id="IPR036390">
    <property type="entry name" value="WH_DNA-bd_sf"/>
</dbReference>
<dbReference type="CDD" id="cd00090">
    <property type="entry name" value="HTH_ARSR"/>
    <property type="match status" value="1"/>
</dbReference>
<dbReference type="RefSeq" id="WP_307205217.1">
    <property type="nucleotide sequence ID" value="NZ_JAUSST010000007.1"/>
</dbReference>
<protein>
    <submittedName>
        <fullName evidence="5">DNA-binding MarR family transcriptional regulator</fullName>
    </submittedName>
</protein>
<dbReference type="InterPro" id="IPR000835">
    <property type="entry name" value="HTH_MarR-typ"/>
</dbReference>
<keyword evidence="2 5" id="KW-0238">DNA-binding</keyword>
<dbReference type="Pfam" id="PF12802">
    <property type="entry name" value="MarR_2"/>
    <property type="match status" value="1"/>
</dbReference>
<evidence type="ECO:0000256" key="3">
    <source>
        <dbReference type="ARBA" id="ARBA00023163"/>
    </source>
</evidence>
<gene>
    <name evidence="5" type="ORF">J2T15_003389</name>
</gene>
<proteinExistence type="predicted"/>
<dbReference type="SUPFAM" id="SSF46785">
    <property type="entry name" value="Winged helix' DNA-binding domain"/>
    <property type="match status" value="1"/>
</dbReference>
<comment type="caution">
    <text evidence="5">The sequence shown here is derived from an EMBL/GenBank/DDBJ whole genome shotgun (WGS) entry which is preliminary data.</text>
</comment>
<dbReference type="PANTHER" id="PTHR42756:SF1">
    <property type="entry name" value="TRANSCRIPTIONAL REPRESSOR OF EMRAB OPERON"/>
    <property type="match status" value="1"/>
</dbReference>
<evidence type="ECO:0000313" key="6">
    <source>
        <dbReference type="Proteomes" id="UP001229346"/>
    </source>
</evidence>
<keyword evidence="1" id="KW-0805">Transcription regulation</keyword>
<organism evidence="5 6">
    <name type="scientific">Paenibacillus harenae</name>
    <dbReference type="NCBI Taxonomy" id="306543"/>
    <lineage>
        <taxon>Bacteria</taxon>
        <taxon>Bacillati</taxon>
        <taxon>Bacillota</taxon>
        <taxon>Bacilli</taxon>
        <taxon>Bacillales</taxon>
        <taxon>Paenibacillaceae</taxon>
        <taxon>Paenibacillus</taxon>
    </lineage>
</organism>
<keyword evidence="3" id="KW-0804">Transcription</keyword>
<dbReference type="Proteomes" id="UP001229346">
    <property type="component" value="Unassembled WGS sequence"/>
</dbReference>
<keyword evidence="6" id="KW-1185">Reference proteome</keyword>
<evidence type="ECO:0000313" key="5">
    <source>
        <dbReference type="EMBL" id="MDQ0113946.1"/>
    </source>
</evidence>
<dbReference type="GO" id="GO:0003677">
    <property type="term" value="F:DNA binding"/>
    <property type="evidence" value="ECO:0007669"/>
    <property type="project" value="UniProtKB-KW"/>
</dbReference>
<sequence>MSDYSKQDERLGLLIWYRLSRVYGRNVRETQQHLKKWDLTVAQFDVIAQIGEQGKLTQQQLADKLFVTKGNITQLLAKLEEQGLITREQQWKIKLVSLTNKGKALYAQVVPKQETFQVSQFDALSRDEKKQLVRLLRKIQK</sequence>
<evidence type="ECO:0000256" key="2">
    <source>
        <dbReference type="ARBA" id="ARBA00023125"/>
    </source>
</evidence>
<feature type="domain" description="HTH marR-type" evidence="4">
    <location>
        <begin position="9"/>
        <end position="141"/>
    </location>
</feature>
<dbReference type="EMBL" id="JAUSSU010000006">
    <property type="protein sequence ID" value="MDQ0113946.1"/>
    <property type="molecule type" value="Genomic_DNA"/>
</dbReference>
<dbReference type="Gene3D" id="1.10.10.10">
    <property type="entry name" value="Winged helix-like DNA-binding domain superfamily/Winged helix DNA-binding domain"/>
    <property type="match status" value="1"/>
</dbReference>
<accession>A0ABT9U2T7</accession>
<dbReference type="InterPro" id="IPR011991">
    <property type="entry name" value="ArsR-like_HTH"/>
</dbReference>
<name>A0ABT9U2T7_PAEHA</name>
<reference evidence="5 6" key="1">
    <citation type="submission" date="2023-07" db="EMBL/GenBank/DDBJ databases">
        <title>Sorghum-associated microbial communities from plants grown in Nebraska, USA.</title>
        <authorList>
            <person name="Schachtman D."/>
        </authorList>
    </citation>
    <scope>NUCLEOTIDE SEQUENCE [LARGE SCALE GENOMIC DNA]</scope>
    <source>
        <strain evidence="5 6">CC482</strain>
    </source>
</reference>
<dbReference type="PROSITE" id="PS50995">
    <property type="entry name" value="HTH_MARR_2"/>
    <property type="match status" value="1"/>
</dbReference>
<dbReference type="SMART" id="SM00347">
    <property type="entry name" value="HTH_MARR"/>
    <property type="match status" value="1"/>
</dbReference>
<dbReference type="PANTHER" id="PTHR42756">
    <property type="entry name" value="TRANSCRIPTIONAL REGULATOR, MARR"/>
    <property type="match status" value="1"/>
</dbReference>
<dbReference type="InterPro" id="IPR036388">
    <property type="entry name" value="WH-like_DNA-bd_sf"/>
</dbReference>